<keyword evidence="9" id="KW-1185">Reference proteome</keyword>
<evidence type="ECO:0000256" key="2">
    <source>
        <dbReference type="ARBA" id="ARBA00023125"/>
    </source>
</evidence>
<dbReference type="GO" id="GO:0003677">
    <property type="term" value="F:DNA binding"/>
    <property type="evidence" value="ECO:0007669"/>
    <property type="project" value="UniProtKB-UniRule"/>
</dbReference>
<feature type="DNA-binding region" description="HMG box" evidence="4">
    <location>
        <begin position="79"/>
        <end position="143"/>
    </location>
</feature>
<accession>A0AAV4B464</accession>
<dbReference type="Proteomes" id="UP000735302">
    <property type="component" value="Unassembled WGS sequence"/>
</dbReference>
<proteinExistence type="predicted"/>
<evidence type="ECO:0000256" key="4">
    <source>
        <dbReference type="PROSITE-ProRule" id="PRU00267"/>
    </source>
</evidence>
<keyword evidence="5" id="KW-0175">Coiled coil</keyword>
<name>A0AAV4B464_9GAST</name>
<feature type="domain" description="HMG box" evidence="7">
    <location>
        <begin position="79"/>
        <end position="143"/>
    </location>
</feature>
<comment type="subcellular location">
    <subcellularLocation>
        <location evidence="1">Nucleus</location>
    </subcellularLocation>
</comment>
<comment type="caution">
    <text evidence="8">The sequence shown here is derived from an EMBL/GenBank/DDBJ whole genome shotgun (WGS) entry which is preliminary data.</text>
</comment>
<evidence type="ECO:0000256" key="1">
    <source>
        <dbReference type="ARBA" id="ARBA00004123"/>
    </source>
</evidence>
<evidence type="ECO:0000256" key="3">
    <source>
        <dbReference type="ARBA" id="ARBA00023242"/>
    </source>
</evidence>
<dbReference type="Gene3D" id="1.10.30.10">
    <property type="entry name" value="High mobility group box domain"/>
    <property type="match status" value="3"/>
</dbReference>
<evidence type="ECO:0000313" key="8">
    <source>
        <dbReference type="EMBL" id="GFO13922.1"/>
    </source>
</evidence>
<keyword evidence="3 4" id="KW-0539">Nucleus</keyword>
<gene>
    <name evidence="8" type="ORF">PoB_004042700</name>
</gene>
<dbReference type="PANTHER" id="PTHR46318">
    <property type="entry name" value="UPSTREAM BINDING TRANSCRIPTION FACTOR"/>
    <property type="match status" value="1"/>
</dbReference>
<feature type="region of interest" description="Disordered" evidence="6">
    <location>
        <begin position="352"/>
        <end position="529"/>
    </location>
</feature>
<evidence type="ECO:0000259" key="7">
    <source>
        <dbReference type="PROSITE" id="PS50118"/>
    </source>
</evidence>
<dbReference type="InterPro" id="IPR009071">
    <property type="entry name" value="HMG_box_dom"/>
</dbReference>
<dbReference type="PANTHER" id="PTHR46318:SF3">
    <property type="entry name" value="UPSTREAM BINDING TRANSCRIPTION FACTOR"/>
    <property type="match status" value="1"/>
</dbReference>
<keyword evidence="2 4" id="KW-0238">DNA-binding</keyword>
<dbReference type="InterPro" id="IPR051762">
    <property type="entry name" value="UBF1"/>
</dbReference>
<dbReference type="Pfam" id="PF00505">
    <property type="entry name" value="HMG_box"/>
    <property type="match status" value="2"/>
</dbReference>
<dbReference type="EMBL" id="BLXT01004515">
    <property type="protein sequence ID" value="GFO13922.1"/>
    <property type="molecule type" value="Genomic_DNA"/>
</dbReference>
<dbReference type="SUPFAM" id="SSF47095">
    <property type="entry name" value="HMG-box"/>
    <property type="match status" value="3"/>
</dbReference>
<dbReference type="SMART" id="SM00398">
    <property type="entry name" value="HMG"/>
    <property type="match status" value="3"/>
</dbReference>
<sequence length="529" mass="59888">MENAGKTLKGTFSNLRKKISWDKLDLPGRDGPECESMFNLLTQSIRKYRLPSEIIGEAMAEVKKGFTTKFCQKHFPDFPKKPSNAVALFMKDHREEFKDVKGKDLFRLLSQKWKECSEEEKESYKKKYAKKVKKYNKKLEHFKEKHPSVVLQDPGQLKSRVQAPVLLSPASLYIRHIHAKVQSKHSGLNSREIYKKCLAKYQSLSDKKKLKWILEAQSLLPEYKSQCEEFALMKPGAKLKPPVLPLSKAERLILDKYEGKPSMPPHNIFLYFCDQQEVEPTLSLAERSKKLSQMYGSLTKEEQLQLKSDYNQVVKAYIEEFTNYYESLPPEKQEMEEPAFSGLSSFKKVLKNGEKKRKLPAETPSVSPKKSKRDKQESLSTPGKKSSNKTEPAKQALANDKSDISEEDIDDFDDRLLTFSSPNVKQKGKPTAGSEAGPATGNKASRKSLSHSPKKESILENENQTASPVDAKKRKKTSTENADSDAEESSSGEVIPSSPHNKTGGNDILGSFFSPLRSPHKSPKKSKKH</sequence>
<dbReference type="PROSITE" id="PS50118">
    <property type="entry name" value="HMG_BOX_2"/>
    <property type="match status" value="1"/>
</dbReference>
<dbReference type="GO" id="GO:0005634">
    <property type="term" value="C:nucleus"/>
    <property type="evidence" value="ECO:0007669"/>
    <property type="project" value="UniProtKB-SubCell"/>
</dbReference>
<reference evidence="8 9" key="1">
    <citation type="journal article" date="2021" name="Elife">
        <title>Chloroplast acquisition without the gene transfer in kleptoplastic sea slugs, Plakobranchus ocellatus.</title>
        <authorList>
            <person name="Maeda T."/>
            <person name="Takahashi S."/>
            <person name="Yoshida T."/>
            <person name="Shimamura S."/>
            <person name="Takaki Y."/>
            <person name="Nagai Y."/>
            <person name="Toyoda A."/>
            <person name="Suzuki Y."/>
            <person name="Arimoto A."/>
            <person name="Ishii H."/>
            <person name="Satoh N."/>
            <person name="Nishiyama T."/>
            <person name="Hasebe M."/>
            <person name="Maruyama T."/>
            <person name="Minagawa J."/>
            <person name="Obokata J."/>
            <person name="Shigenobu S."/>
        </authorList>
    </citation>
    <scope>NUCLEOTIDE SEQUENCE [LARGE SCALE GENOMIC DNA]</scope>
</reference>
<organism evidence="8 9">
    <name type="scientific">Plakobranchus ocellatus</name>
    <dbReference type="NCBI Taxonomy" id="259542"/>
    <lineage>
        <taxon>Eukaryota</taxon>
        <taxon>Metazoa</taxon>
        <taxon>Spiralia</taxon>
        <taxon>Lophotrochozoa</taxon>
        <taxon>Mollusca</taxon>
        <taxon>Gastropoda</taxon>
        <taxon>Heterobranchia</taxon>
        <taxon>Euthyneura</taxon>
        <taxon>Panpulmonata</taxon>
        <taxon>Sacoglossa</taxon>
        <taxon>Placobranchoidea</taxon>
        <taxon>Plakobranchidae</taxon>
        <taxon>Plakobranchus</taxon>
    </lineage>
</organism>
<protein>
    <submittedName>
        <fullName evidence="8">Nucleolar transcription factor 1</fullName>
    </submittedName>
</protein>
<feature type="coiled-coil region" evidence="5">
    <location>
        <begin position="114"/>
        <end position="145"/>
    </location>
</feature>
<dbReference type="AlphaFoldDB" id="A0AAV4B464"/>
<evidence type="ECO:0000256" key="5">
    <source>
        <dbReference type="SAM" id="Coils"/>
    </source>
</evidence>
<evidence type="ECO:0000256" key="6">
    <source>
        <dbReference type="SAM" id="MobiDB-lite"/>
    </source>
</evidence>
<evidence type="ECO:0000313" key="9">
    <source>
        <dbReference type="Proteomes" id="UP000735302"/>
    </source>
</evidence>
<dbReference type="InterPro" id="IPR036910">
    <property type="entry name" value="HMG_box_dom_sf"/>
</dbReference>
<feature type="compositionally biased region" description="Basic residues" evidence="6">
    <location>
        <begin position="518"/>
        <end position="529"/>
    </location>
</feature>